<evidence type="ECO:0000313" key="3">
    <source>
        <dbReference type="Proteomes" id="UP000664701"/>
    </source>
</evidence>
<dbReference type="PANTHER" id="PTHR11735">
    <property type="entry name" value="TRNA N6-ADENOSINE THREONYLCARBAMOYLTRANSFERASE"/>
    <property type="match status" value="1"/>
</dbReference>
<dbReference type="Gene3D" id="3.30.420.40">
    <property type="match status" value="2"/>
</dbReference>
<dbReference type="PANTHER" id="PTHR11735:SF11">
    <property type="entry name" value="TRNA THREONYLCARBAMOYLADENOSINE BIOSYNTHESIS PROTEIN TSAB"/>
    <property type="match status" value="1"/>
</dbReference>
<proteinExistence type="predicted"/>
<dbReference type="InterPro" id="IPR000905">
    <property type="entry name" value="Gcp-like_dom"/>
</dbReference>
<keyword evidence="3" id="KW-1185">Reference proteome</keyword>
<dbReference type="InterPro" id="IPR043129">
    <property type="entry name" value="ATPase_NBD"/>
</dbReference>
<gene>
    <name evidence="2" type="ORF">DOK78_002432</name>
</gene>
<dbReference type="SUPFAM" id="SSF53067">
    <property type="entry name" value="Actin-like ATPase domain"/>
    <property type="match status" value="2"/>
</dbReference>
<organism evidence="2 3">
    <name type="scientific">Candidatus Enterococcus lowellii</name>
    <dbReference type="NCBI Taxonomy" id="2230877"/>
    <lineage>
        <taxon>Bacteria</taxon>
        <taxon>Bacillati</taxon>
        <taxon>Bacillota</taxon>
        <taxon>Bacilli</taxon>
        <taxon>Lactobacillales</taxon>
        <taxon>Enterococcaceae</taxon>
        <taxon>Enterococcus</taxon>
    </lineage>
</organism>
<reference evidence="2 3" key="2">
    <citation type="submission" date="2024-03" db="EMBL/GenBank/DDBJ databases">
        <title>The Genome Sequence of Enterococcus sp. DIV2402.</title>
        <authorList>
            <consortium name="The Broad Institute Genomics Platform"/>
            <consortium name="The Broad Institute Microbial Omics Core"/>
            <consortium name="The Broad Institute Genomic Center for Infectious Diseases"/>
            <person name="Earl A."/>
            <person name="Manson A."/>
            <person name="Gilmore M."/>
            <person name="Schwartman J."/>
            <person name="Shea T."/>
            <person name="Abouelleil A."/>
            <person name="Cao P."/>
            <person name="Chapman S."/>
            <person name="Cusick C."/>
            <person name="Young S."/>
            <person name="Neafsey D."/>
            <person name="Nusbaum C."/>
            <person name="Birren B."/>
        </authorList>
    </citation>
    <scope>NUCLEOTIDE SEQUENCE [LARGE SCALE GENOMIC DNA]</scope>
    <source>
        <strain evidence="2 3">DIV2402</strain>
    </source>
</reference>
<name>A0ABZ2SV37_9ENTE</name>
<dbReference type="Proteomes" id="UP000664701">
    <property type="component" value="Chromosome"/>
</dbReference>
<dbReference type="RefSeq" id="WP_207940105.1">
    <property type="nucleotide sequence ID" value="NZ_CP147251.1"/>
</dbReference>
<reference evidence="2 3" key="1">
    <citation type="submission" date="2021-03" db="EMBL/GenBank/DDBJ databases">
        <authorList>
            <person name="Gilmore M.S."/>
            <person name="Schwartzman J."/>
            <person name="Van Tyne D."/>
            <person name="Martin M."/>
            <person name="Earl A.M."/>
            <person name="Manson A.L."/>
            <person name="Straub T."/>
            <person name="Salamzade R."/>
            <person name="Saavedra J."/>
            <person name="Lebreton F."/>
            <person name="Prichula J."/>
            <person name="Schaufler K."/>
            <person name="Gaca A."/>
            <person name="Sgardioli B."/>
            <person name="Wagenaar J."/>
            <person name="Strong T."/>
        </authorList>
    </citation>
    <scope>NUCLEOTIDE SEQUENCE [LARGE SCALE GENOMIC DNA]</scope>
    <source>
        <strain evidence="2 3">DIV2402</strain>
    </source>
</reference>
<evidence type="ECO:0000313" key="2">
    <source>
        <dbReference type="EMBL" id="WYJ77794.1"/>
    </source>
</evidence>
<dbReference type="CDD" id="cd24032">
    <property type="entry name" value="ASKHA_NBD_TsaB"/>
    <property type="match status" value="1"/>
</dbReference>
<dbReference type="Pfam" id="PF00814">
    <property type="entry name" value="TsaD"/>
    <property type="match status" value="1"/>
</dbReference>
<feature type="domain" description="Gcp-like" evidence="1">
    <location>
        <begin position="31"/>
        <end position="222"/>
    </location>
</feature>
<protein>
    <submittedName>
        <fullName evidence="2">tRNA threonylcarbamoyl adenosine modification protein YeaZ</fullName>
    </submittedName>
</protein>
<evidence type="ECO:0000259" key="1">
    <source>
        <dbReference type="Pfam" id="PF00814"/>
    </source>
</evidence>
<dbReference type="InterPro" id="IPR022496">
    <property type="entry name" value="T6A_TsaB"/>
</dbReference>
<accession>A0ABZ2SV37</accession>
<dbReference type="EMBL" id="CP147251">
    <property type="protein sequence ID" value="WYJ77794.1"/>
    <property type="molecule type" value="Genomic_DNA"/>
</dbReference>
<dbReference type="NCBIfam" id="TIGR03725">
    <property type="entry name" value="T6A_YeaZ"/>
    <property type="match status" value="1"/>
</dbReference>
<sequence>MKILAIDTSNQTMAVAVTDDNRLLGQLQTTVNKNHSKTLMPAIETLMKELELTPQELDRIVVAQGPGSYTGLRIGVTTAKTLANTLKTELVGISSLKTIAGNCYGRKEWIVPLFDARRQNVYAGAYQWQNGQLVNVLADQHIALATLLAQLEGQEVYFVGEDVQKFQEIITETLPNAICNSIISWNYPSGVTLSELGKQAPTVASHPFLPNYLKRVEAEEKWLETHEIGEESYVEKI</sequence>